<dbReference type="EMBL" id="KI913975">
    <property type="protein sequence ID" value="ETV96718.1"/>
    <property type="molecule type" value="Genomic_DNA"/>
</dbReference>
<evidence type="ECO:0000256" key="1">
    <source>
        <dbReference type="SAM" id="MobiDB-lite"/>
    </source>
</evidence>
<gene>
    <name evidence="2" type="ORF">H310_10035</name>
</gene>
<evidence type="ECO:0000313" key="2">
    <source>
        <dbReference type="EMBL" id="ETV96718.1"/>
    </source>
</evidence>
<dbReference type="RefSeq" id="XP_008874495.1">
    <property type="nucleotide sequence ID" value="XM_008876273.1"/>
</dbReference>
<sequence>MRRFAGRSSFPSPCTPLSADVAGCAEKYAACTDCCVPGFQCRTAADRNTPCIPTVHLRTAAHNSPRPFVSLMQRQLCPSSWKRVRVAVCVLPRSIFQYSPKNPFLSLGEPKSRPTRGADPSNPDKGLLEFDHCTYSDSKPHTHQDDRAVFALSSSKGRQQLGRR</sequence>
<dbReference type="VEuPathDB" id="FungiDB:H310_10035"/>
<organism evidence="2">
    <name type="scientific">Aphanomyces invadans</name>
    <dbReference type="NCBI Taxonomy" id="157072"/>
    <lineage>
        <taxon>Eukaryota</taxon>
        <taxon>Sar</taxon>
        <taxon>Stramenopiles</taxon>
        <taxon>Oomycota</taxon>
        <taxon>Saprolegniomycetes</taxon>
        <taxon>Saprolegniales</taxon>
        <taxon>Verrucalvaceae</taxon>
        <taxon>Aphanomyces</taxon>
    </lineage>
</organism>
<name>A0A024TRR7_9STRA</name>
<reference evidence="2" key="1">
    <citation type="submission" date="2013-12" db="EMBL/GenBank/DDBJ databases">
        <title>The Genome Sequence of Aphanomyces invadans NJM9701.</title>
        <authorList>
            <consortium name="The Broad Institute Genomics Platform"/>
            <person name="Russ C."/>
            <person name="Tyler B."/>
            <person name="van West P."/>
            <person name="Dieguez-Uribeondo J."/>
            <person name="Young S.K."/>
            <person name="Zeng Q."/>
            <person name="Gargeya S."/>
            <person name="Fitzgerald M."/>
            <person name="Abouelleil A."/>
            <person name="Alvarado L."/>
            <person name="Chapman S.B."/>
            <person name="Gainer-Dewar J."/>
            <person name="Goldberg J."/>
            <person name="Griggs A."/>
            <person name="Gujja S."/>
            <person name="Hansen M."/>
            <person name="Howarth C."/>
            <person name="Imamovic A."/>
            <person name="Ireland A."/>
            <person name="Larimer J."/>
            <person name="McCowan C."/>
            <person name="Murphy C."/>
            <person name="Pearson M."/>
            <person name="Poon T.W."/>
            <person name="Priest M."/>
            <person name="Roberts A."/>
            <person name="Saif S."/>
            <person name="Shea T."/>
            <person name="Sykes S."/>
            <person name="Wortman J."/>
            <person name="Nusbaum C."/>
            <person name="Birren B."/>
        </authorList>
    </citation>
    <scope>NUCLEOTIDE SEQUENCE [LARGE SCALE GENOMIC DNA]</scope>
    <source>
        <strain evidence="2">NJM9701</strain>
    </source>
</reference>
<accession>A0A024TRR7</accession>
<dbReference type="GeneID" id="20087085"/>
<feature type="region of interest" description="Disordered" evidence="1">
    <location>
        <begin position="106"/>
        <end position="127"/>
    </location>
</feature>
<dbReference type="AlphaFoldDB" id="A0A024TRR7"/>
<proteinExistence type="predicted"/>
<protein>
    <submittedName>
        <fullName evidence="2">Uncharacterized protein</fullName>
    </submittedName>
</protein>